<dbReference type="GeneID" id="87815135"/>
<organism evidence="1 2">
    <name type="scientific">Dichotomopilus funicola</name>
    <dbReference type="NCBI Taxonomy" id="1934379"/>
    <lineage>
        <taxon>Eukaryota</taxon>
        <taxon>Fungi</taxon>
        <taxon>Dikarya</taxon>
        <taxon>Ascomycota</taxon>
        <taxon>Pezizomycotina</taxon>
        <taxon>Sordariomycetes</taxon>
        <taxon>Sordariomycetidae</taxon>
        <taxon>Sordariales</taxon>
        <taxon>Chaetomiaceae</taxon>
        <taxon>Dichotomopilus</taxon>
    </lineage>
</organism>
<dbReference type="PANTHER" id="PTHR42085:SF2">
    <property type="entry name" value="F-BOX DOMAIN-CONTAINING PROTEIN"/>
    <property type="match status" value="1"/>
</dbReference>
<comment type="caution">
    <text evidence="1">The sequence shown here is derived from an EMBL/GenBank/DDBJ whole genome shotgun (WGS) entry which is preliminary data.</text>
</comment>
<proteinExistence type="predicted"/>
<evidence type="ECO:0000313" key="2">
    <source>
        <dbReference type="Proteomes" id="UP001302676"/>
    </source>
</evidence>
<dbReference type="PANTHER" id="PTHR42085">
    <property type="entry name" value="F-BOX DOMAIN-CONTAINING PROTEIN"/>
    <property type="match status" value="1"/>
</dbReference>
<sequence>MRSQGPPSCEPGFLQLPRRARYRIYRHVQVTKSKWRLPFVYDFNLWRSHAKFPDRWNRRIPHPAREFGGLLRSCRAIYTEVTTLFYSTHRFVIHYSQPGSFRPLLALSPAIISSLTKLDIVLNQSSCHQFVNSECYPPECCYEVGLGGGVRLSQGVLGKNVYICQLYPKHHPHQPSLLGASSDDYADTLLKEWEEVAAHLAPHITHNNLCLSVVCDLDPAHENALKVAKQIAAPLAVFPQLKDCHIRFSKLWDRQLQSLACDTVHKARAHTLPLSSAQSTKRTGLACLPPELRIRILEYTDLIPPWKEVSWSRQDQKYLLNHPICDLDGRRDLSPNGACPPDVHHGCLLHQCHGGAAMFQPDYDTHPGCFCRRRHGAFSSRCRCWTPPTYLFLICRDLCRDAQYVFFSRNRFIVHDFHATPPDEIPPVQHEPPPADNSSSLQKYYPFDRLAAAEFLDVVPDHCLGHLRFLELVFPPYAPHGWPRTNHPALTDWALTTKKLRHALEASRNSLQQSPVLKIRFIVAGV</sequence>
<reference evidence="1" key="1">
    <citation type="journal article" date="2023" name="Mol. Phylogenet. Evol.">
        <title>Genome-scale phylogeny and comparative genomics of the fungal order Sordariales.</title>
        <authorList>
            <person name="Hensen N."/>
            <person name="Bonometti L."/>
            <person name="Westerberg I."/>
            <person name="Brannstrom I.O."/>
            <person name="Guillou S."/>
            <person name="Cros-Aarteil S."/>
            <person name="Calhoun S."/>
            <person name="Haridas S."/>
            <person name="Kuo A."/>
            <person name="Mondo S."/>
            <person name="Pangilinan J."/>
            <person name="Riley R."/>
            <person name="LaButti K."/>
            <person name="Andreopoulos B."/>
            <person name="Lipzen A."/>
            <person name="Chen C."/>
            <person name="Yan M."/>
            <person name="Daum C."/>
            <person name="Ng V."/>
            <person name="Clum A."/>
            <person name="Steindorff A."/>
            <person name="Ohm R.A."/>
            <person name="Martin F."/>
            <person name="Silar P."/>
            <person name="Natvig D.O."/>
            <person name="Lalanne C."/>
            <person name="Gautier V."/>
            <person name="Ament-Velasquez S.L."/>
            <person name="Kruys A."/>
            <person name="Hutchinson M.I."/>
            <person name="Powell A.J."/>
            <person name="Barry K."/>
            <person name="Miller A.N."/>
            <person name="Grigoriev I.V."/>
            <person name="Debuchy R."/>
            <person name="Gladieux P."/>
            <person name="Hiltunen Thoren M."/>
            <person name="Johannesson H."/>
        </authorList>
    </citation>
    <scope>NUCLEOTIDE SEQUENCE</scope>
    <source>
        <strain evidence="1">CBS 141.50</strain>
    </source>
</reference>
<keyword evidence="2" id="KW-1185">Reference proteome</keyword>
<dbReference type="Proteomes" id="UP001302676">
    <property type="component" value="Unassembled WGS sequence"/>
</dbReference>
<name>A0AAN6UV63_9PEZI</name>
<dbReference type="InterPro" id="IPR038883">
    <property type="entry name" value="AN11006-like"/>
</dbReference>
<evidence type="ECO:0008006" key="3">
    <source>
        <dbReference type="Google" id="ProtNLM"/>
    </source>
</evidence>
<dbReference type="EMBL" id="MU853649">
    <property type="protein sequence ID" value="KAK4139797.1"/>
    <property type="molecule type" value="Genomic_DNA"/>
</dbReference>
<evidence type="ECO:0000313" key="1">
    <source>
        <dbReference type="EMBL" id="KAK4139797.1"/>
    </source>
</evidence>
<dbReference type="RefSeq" id="XP_062633168.1">
    <property type="nucleotide sequence ID" value="XM_062778522.1"/>
</dbReference>
<reference evidence="1" key="2">
    <citation type="submission" date="2023-05" db="EMBL/GenBank/DDBJ databases">
        <authorList>
            <consortium name="Lawrence Berkeley National Laboratory"/>
            <person name="Steindorff A."/>
            <person name="Hensen N."/>
            <person name="Bonometti L."/>
            <person name="Westerberg I."/>
            <person name="Brannstrom I.O."/>
            <person name="Guillou S."/>
            <person name="Cros-Aarteil S."/>
            <person name="Calhoun S."/>
            <person name="Haridas S."/>
            <person name="Kuo A."/>
            <person name="Mondo S."/>
            <person name="Pangilinan J."/>
            <person name="Riley R."/>
            <person name="Labutti K."/>
            <person name="Andreopoulos B."/>
            <person name="Lipzen A."/>
            <person name="Chen C."/>
            <person name="Yanf M."/>
            <person name="Daum C."/>
            <person name="Ng V."/>
            <person name="Clum A."/>
            <person name="Ohm R."/>
            <person name="Martin F."/>
            <person name="Silar P."/>
            <person name="Natvig D."/>
            <person name="Lalanne C."/>
            <person name="Gautier V."/>
            <person name="Ament-Velasquez S.L."/>
            <person name="Kruys A."/>
            <person name="Hutchinson M.I."/>
            <person name="Powell A.J."/>
            <person name="Barry K."/>
            <person name="Miller A.N."/>
            <person name="Grigoriev I.V."/>
            <person name="Debuchy R."/>
            <person name="Gladieux P."/>
            <person name="Thoren M.H."/>
            <person name="Johannesson H."/>
        </authorList>
    </citation>
    <scope>NUCLEOTIDE SEQUENCE</scope>
    <source>
        <strain evidence="1">CBS 141.50</strain>
    </source>
</reference>
<protein>
    <recommendedName>
        <fullName evidence="3">F-box domain-containing protein</fullName>
    </recommendedName>
</protein>
<dbReference type="AlphaFoldDB" id="A0AAN6UV63"/>
<gene>
    <name evidence="1" type="ORF">C8A04DRAFT_15528</name>
</gene>
<accession>A0AAN6UV63</accession>